<evidence type="ECO:0000259" key="13">
    <source>
        <dbReference type="Pfam" id="PF00275"/>
    </source>
</evidence>
<comment type="similarity">
    <text evidence="10 12">Belongs to the EPSP synthase family. MurA subfamily.</text>
</comment>
<evidence type="ECO:0000313" key="14">
    <source>
        <dbReference type="EMBL" id="ACZ41145.1"/>
    </source>
</evidence>
<dbReference type="GO" id="GO:0008360">
    <property type="term" value="P:regulation of cell shape"/>
    <property type="evidence" value="ECO:0007669"/>
    <property type="project" value="UniProtKB-KW"/>
</dbReference>
<dbReference type="AlphaFoldDB" id="D1CDY9"/>
<dbReference type="CDD" id="cd01555">
    <property type="entry name" value="UdpNAET"/>
    <property type="match status" value="1"/>
</dbReference>
<reference evidence="15" key="1">
    <citation type="journal article" date="2010" name="Stand. Genomic Sci.">
        <title>Complete genome sequence of 'Thermobaculum terrenum' type strain (YNP1).</title>
        <authorList>
            <person name="Kiss H."/>
            <person name="Cleland D."/>
            <person name="Lapidus A."/>
            <person name="Lucas S."/>
            <person name="Glavina Del Rio T."/>
            <person name="Nolan M."/>
            <person name="Tice H."/>
            <person name="Han C."/>
            <person name="Goodwin L."/>
            <person name="Pitluck S."/>
            <person name="Liolios K."/>
            <person name="Ivanova N."/>
            <person name="Mavromatis K."/>
            <person name="Ovchinnikova G."/>
            <person name="Pati A."/>
            <person name="Chen A."/>
            <person name="Palaniappan K."/>
            <person name="Land M."/>
            <person name="Hauser L."/>
            <person name="Chang Y."/>
            <person name="Jeffries C."/>
            <person name="Lu M."/>
            <person name="Brettin T."/>
            <person name="Detter J."/>
            <person name="Goker M."/>
            <person name="Tindall B."/>
            <person name="Beck B."/>
            <person name="McDermott T."/>
            <person name="Woyke T."/>
            <person name="Bristow J."/>
            <person name="Eisen J."/>
            <person name="Markowitz V."/>
            <person name="Hugenholtz P."/>
            <person name="Kyrpides N."/>
            <person name="Klenk H."/>
            <person name="Cheng J."/>
        </authorList>
    </citation>
    <scope>NUCLEOTIDE SEQUENCE [LARGE SCALE GENOMIC DNA]</scope>
    <source>
        <strain evidence="15">ATCC BAA-798 / YNP1</strain>
    </source>
</reference>
<evidence type="ECO:0000256" key="3">
    <source>
        <dbReference type="ARBA" id="ARBA00022490"/>
    </source>
</evidence>
<dbReference type="NCBIfam" id="TIGR01072">
    <property type="entry name" value="murA"/>
    <property type="match status" value="1"/>
</dbReference>
<evidence type="ECO:0000256" key="11">
    <source>
        <dbReference type="ARBA" id="ARBA00047527"/>
    </source>
</evidence>
<dbReference type="InterPro" id="IPR001986">
    <property type="entry name" value="Enolpyruvate_Tfrase_dom"/>
</dbReference>
<feature type="active site" description="Proton donor" evidence="12">
    <location>
        <position position="117"/>
    </location>
</feature>
<sequence>MHTLLIEGGVPLRGEVRIAGAKNAALKMMAAALLTEEEVHLSNVPHISDVYVMSALLQTLGVEVNWNGPNTLRIRAKDIRPVRFGIDVAAKIRASFVVMAPLLARCGEASVPNPGGDRIGHRPVDRLVEGLRHFGVCIDYDGAYYNATCDRLRGCEYRFNKNSHMGTEHQIMAAVLAEGRSVIYNAAQEPEVDDLIDMLNSMGARIKRVEPRTIVIDGVRKLGGTHHTVMPDRIEAGTFAIMAAATDGDLYLSGANPDHMQALLDKMKEAGCRIEADPEGIRVRRGESLRAVNVITRPHPGFMTDWQAPFVVLLTQASGVSLVHETIFPNRLGYTEQLNLMGAHIELFNPPVPDCGYEWNEKDDSPDYFHAARIYGPTPLRAANLTIPDLRAGATLIIAALCAEGVSKVSGVQWVERGYEHFVERLRSLGARIEESLPAEATA</sequence>
<feature type="binding site" evidence="12">
    <location>
        <position position="305"/>
    </location>
    <ligand>
        <name>UDP-N-acetyl-alpha-D-glucosamine</name>
        <dbReference type="ChEBI" id="CHEBI:57705"/>
    </ligand>
</feature>
<dbReference type="Proteomes" id="UP000000323">
    <property type="component" value="Chromosome 1"/>
</dbReference>
<evidence type="ECO:0000256" key="5">
    <source>
        <dbReference type="ARBA" id="ARBA00022679"/>
    </source>
</evidence>
<evidence type="ECO:0000256" key="7">
    <source>
        <dbReference type="ARBA" id="ARBA00022984"/>
    </source>
</evidence>
<keyword evidence="3 12" id="KW-0963">Cytoplasm</keyword>
<comment type="subcellular location">
    <subcellularLocation>
        <location evidence="1 12">Cytoplasm</location>
    </subcellularLocation>
</comment>
<evidence type="ECO:0000256" key="1">
    <source>
        <dbReference type="ARBA" id="ARBA00004496"/>
    </source>
</evidence>
<dbReference type="EC" id="2.5.1.7" evidence="12"/>
<evidence type="ECO:0000313" key="15">
    <source>
        <dbReference type="Proteomes" id="UP000000323"/>
    </source>
</evidence>
<dbReference type="UniPathway" id="UPA00219"/>
<keyword evidence="15" id="KW-1185">Reference proteome</keyword>
<dbReference type="HAMAP" id="MF_00111">
    <property type="entry name" value="MurA"/>
    <property type="match status" value="1"/>
</dbReference>
<dbReference type="GO" id="GO:0051301">
    <property type="term" value="P:cell division"/>
    <property type="evidence" value="ECO:0007669"/>
    <property type="project" value="UniProtKB-KW"/>
</dbReference>
<dbReference type="OrthoDB" id="9803760at2"/>
<dbReference type="STRING" id="525904.Tter_0223"/>
<protein>
    <recommendedName>
        <fullName evidence="12">UDP-N-acetylglucosamine 1-carboxyvinyltransferase</fullName>
        <ecNumber evidence="12">2.5.1.7</ecNumber>
    </recommendedName>
    <alternativeName>
        <fullName evidence="12">Enoylpyruvate transferase</fullName>
    </alternativeName>
    <alternativeName>
        <fullName evidence="12">UDP-N-acetylglucosamine enolpyruvyl transferase</fullName>
        <shortName evidence="12">EPT</shortName>
    </alternativeName>
</protein>
<keyword evidence="6 12" id="KW-0133">Cell shape</keyword>
<keyword evidence="9 12" id="KW-0961">Cell wall biogenesis/degradation</keyword>
<organism evidence="14 15">
    <name type="scientific">Thermobaculum terrenum (strain ATCC BAA-798 / CCMEE 7001 / YNP1)</name>
    <dbReference type="NCBI Taxonomy" id="525904"/>
    <lineage>
        <taxon>Bacteria</taxon>
        <taxon>Bacillati</taxon>
        <taxon>Chloroflexota</taxon>
        <taxon>Chloroflexia</taxon>
        <taxon>Candidatus Thermobaculales</taxon>
        <taxon>Candidatus Thermobaculaceae</taxon>
        <taxon>Thermobaculum</taxon>
    </lineage>
</organism>
<feature type="domain" description="Enolpyruvate transferase" evidence="13">
    <location>
        <begin position="7"/>
        <end position="426"/>
    </location>
</feature>
<accession>D1CDY9</accession>
<comment type="function">
    <text evidence="12">Cell wall formation. Adds enolpyruvyl to UDP-N-acetylglucosamine.</text>
</comment>
<dbReference type="InterPro" id="IPR013792">
    <property type="entry name" value="RNA3'P_cycl/enolpyr_Trfase_a/b"/>
</dbReference>
<dbReference type="InterPro" id="IPR005750">
    <property type="entry name" value="UDP_GlcNAc_COvinyl_MurA"/>
</dbReference>
<feature type="binding site" evidence="12">
    <location>
        <position position="93"/>
    </location>
    <ligand>
        <name>UDP-N-acetyl-alpha-D-glucosamine</name>
        <dbReference type="ChEBI" id="CHEBI:57705"/>
    </ligand>
</feature>
<dbReference type="HOGENOM" id="CLU_027387_0_1_0"/>
<gene>
    <name evidence="12" type="primary">murA</name>
    <name evidence="14" type="ordered locus">Tter_0223</name>
</gene>
<evidence type="ECO:0000256" key="9">
    <source>
        <dbReference type="ARBA" id="ARBA00023316"/>
    </source>
</evidence>
<dbReference type="GO" id="GO:0071555">
    <property type="term" value="P:cell wall organization"/>
    <property type="evidence" value="ECO:0007669"/>
    <property type="project" value="UniProtKB-KW"/>
</dbReference>
<feature type="binding site" evidence="12">
    <location>
        <begin position="22"/>
        <end position="23"/>
    </location>
    <ligand>
        <name>phosphoenolpyruvate</name>
        <dbReference type="ChEBI" id="CHEBI:58702"/>
    </ligand>
</feature>
<dbReference type="GO" id="GO:0019277">
    <property type="term" value="P:UDP-N-acetylgalactosamine biosynthetic process"/>
    <property type="evidence" value="ECO:0007669"/>
    <property type="project" value="InterPro"/>
</dbReference>
<dbReference type="eggNOG" id="COG0766">
    <property type="taxonomic scope" value="Bacteria"/>
</dbReference>
<dbReference type="NCBIfam" id="NF006873">
    <property type="entry name" value="PRK09369.1"/>
    <property type="match status" value="1"/>
</dbReference>
<dbReference type="KEGG" id="ttr:Tter_0223"/>
<comment type="pathway">
    <text evidence="2 12">Cell wall biogenesis; peptidoglycan biosynthesis.</text>
</comment>
<dbReference type="EMBL" id="CP001825">
    <property type="protein sequence ID" value="ACZ41145.1"/>
    <property type="molecule type" value="Genomic_DNA"/>
</dbReference>
<dbReference type="InterPro" id="IPR036968">
    <property type="entry name" value="Enolpyruvate_Tfrase_sf"/>
</dbReference>
<dbReference type="GO" id="GO:0008760">
    <property type="term" value="F:UDP-N-acetylglucosamine 1-carboxyvinyltransferase activity"/>
    <property type="evidence" value="ECO:0007669"/>
    <property type="project" value="UniProtKB-UniRule"/>
</dbReference>
<keyword evidence="4 12" id="KW-0132">Cell division</keyword>
<evidence type="ECO:0000256" key="4">
    <source>
        <dbReference type="ARBA" id="ARBA00022618"/>
    </source>
</evidence>
<keyword evidence="5 12" id="KW-0808">Transferase</keyword>
<dbReference type="Pfam" id="PF00275">
    <property type="entry name" value="EPSP_synthase"/>
    <property type="match status" value="1"/>
</dbReference>
<dbReference type="GO" id="GO:0005737">
    <property type="term" value="C:cytoplasm"/>
    <property type="evidence" value="ECO:0007669"/>
    <property type="project" value="UniProtKB-SubCell"/>
</dbReference>
<evidence type="ECO:0000256" key="12">
    <source>
        <dbReference type="HAMAP-Rule" id="MF_00111"/>
    </source>
</evidence>
<evidence type="ECO:0000256" key="8">
    <source>
        <dbReference type="ARBA" id="ARBA00023306"/>
    </source>
</evidence>
<evidence type="ECO:0000256" key="10">
    <source>
        <dbReference type="ARBA" id="ARBA00038367"/>
    </source>
</evidence>
<dbReference type="PANTHER" id="PTHR43783:SF1">
    <property type="entry name" value="UDP-N-ACETYLGLUCOSAMINE 1-CARBOXYVINYLTRANSFERASE"/>
    <property type="match status" value="1"/>
</dbReference>
<dbReference type="PANTHER" id="PTHR43783">
    <property type="entry name" value="UDP-N-ACETYLGLUCOSAMINE 1-CARBOXYVINYLTRANSFERASE"/>
    <property type="match status" value="1"/>
</dbReference>
<keyword evidence="7 12" id="KW-0573">Peptidoglycan synthesis</keyword>
<evidence type="ECO:0000256" key="2">
    <source>
        <dbReference type="ARBA" id="ARBA00004752"/>
    </source>
</evidence>
<dbReference type="SUPFAM" id="SSF55205">
    <property type="entry name" value="EPT/RTPC-like"/>
    <property type="match status" value="1"/>
</dbReference>
<dbReference type="RefSeq" id="WP_012874180.1">
    <property type="nucleotide sequence ID" value="NC_013525.1"/>
</dbReference>
<comment type="caution">
    <text evidence="12">Lacks conserved residue(s) required for the propagation of feature annotation.</text>
</comment>
<keyword evidence="8 12" id="KW-0131">Cell cycle</keyword>
<evidence type="ECO:0000256" key="6">
    <source>
        <dbReference type="ARBA" id="ARBA00022960"/>
    </source>
</evidence>
<name>D1CDY9_THET1</name>
<proteinExistence type="inferred from homology"/>
<comment type="catalytic activity">
    <reaction evidence="11 12">
        <text>phosphoenolpyruvate + UDP-N-acetyl-alpha-D-glucosamine = UDP-N-acetyl-3-O-(1-carboxyvinyl)-alpha-D-glucosamine + phosphate</text>
        <dbReference type="Rhea" id="RHEA:18681"/>
        <dbReference type="ChEBI" id="CHEBI:43474"/>
        <dbReference type="ChEBI" id="CHEBI:57705"/>
        <dbReference type="ChEBI" id="CHEBI:58702"/>
        <dbReference type="ChEBI" id="CHEBI:68483"/>
        <dbReference type="EC" id="2.5.1.7"/>
    </reaction>
</comment>
<dbReference type="GO" id="GO:0009252">
    <property type="term" value="P:peptidoglycan biosynthetic process"/>
    <property type="evidence" value="ECO:0007669"/>
    <property type="project" value="UniProtKB-UniRule"/>
</dbReference>
<feature type="binding site" evidence="12">
    <location>
        <position position="327"/>
    </location>
    <ligand>
        <name>UDP-N-acetyl-alpha-D-glucosamine</name>
        <dbReference type="ChEBI" id="CHEBI:57705"/>
    </ligand>
</feature>
<dbReference type="Gene3D" id="3.65.10.10">
    <property type="entry name" value="Enolpyruvate transferase domain"/>
    <property type="match status" value="2"/>
</dbReference>
<dbReference type="InterPro" id="IPR050068">
    <property type="entry name" value="MurA_subfamily"/>
</dbReference>